<dbReference type="GO" id="GO:0004842">
    <property type="term" value="F:ubiquitin-protein transferase activity"/>
    <property type="evidence" value="ECO:0007669"/>
    <property type="project" value="InterPro"/>
</dbReference>
<dbReference type="PROSITE" id="PS50089">
    <property type="entry name" value="ZF_RING_2"/>
    <property type="match status" value="1"/>
</dbReference>
<sequence>MQHLLIALKHSENLRNIADQIQKIPQFHLPLTPDTLTVILECRQKDWKALKDRITIVESLEQILKQVQNWKSGLPKDYKENLENWKEMTLNDICDIPAQMPDCYMYTPVLKIFSELFEEPYKSFLTSISFYKQSKTFKTILNMEGRARTKKIVEQYNFMEVLTNILIPTKTQWEEYCNKLMDGSITIKDIANLRLDRVGDAELTNEFTAMNRGSRKPWINDRIAEFQRFKCFSQSIEIAKLLQEIQAANGIEGNFHSVELIRRSDYDKDISLIELASEAQSFNRKLQNVDEFKKDCLKAFCDSSDLIKWLRSSLSGGVKDLKIYADLALMSVEEDDLIAHVTDLHTATIGYAPLIYDISKIQGEDELIRTCEDVWTSLQKDPNLPRKLRESNRLLDWFKEIKEAHGSVEVTSLNQVDAVRQRGIFKISRLQSKQRRQDQDQFNLENVLCLCVPSSEPMDTTTEKNDYVGEWTEDLHDLTDDPNRNEETIHIERKKQWNPLTNVREYSYGDMMDLQSRLMLVSGKTDAGRESIERFTAIFDNLTRLGRIFVKLYGSGCVLFKDWSFEFLCNPTVENCVFVRYSVSGQTPLKGENYALKNKSLSQDDVINDYMKEIGDFFEKCSEDWLDHLRKTRDKFYPLNFFTTAQIIILQEEIAKYRNGIDVSSELFPLLSTVKAGCSKSNLDFALQKLEESLNLEANHDQPEVASPPIDNFEMNFLAEADKAGISREKALKCIAVGMFDPDDLEKSLIWCYEQDENEEENVETLESPSKPENQPEQMSFSSCHDFNQKIYEIIRQEAIDNIGTSLAVIWKHYLEFSSLSKSDFLSLEHLGIVLKKLYESDDVIVRPLPVTLKAGSPNLITCPQDEVLHMFFTLFMENQSLPLPNRNEVLLCTENTSTEEITLFFRKALRQEKEDSNQRIYCLLNADLLRYDVCDESLKTLMESMRSAKTEYRLVVICSSENEYQSPIISALEKFRTPKIAVSSKEKIQKYIEKKFCTTEKTDGNTASVLDNSRLCVRVVKSERAGLGKTLYKIRLDEKLQQLYSHLEEEFTQFSFTVPLSREQNANDVSRKFIECTSTGTLEIPRIVHIDVATEIDNVAPLLFNLLILGSIVDDKGHVFQRSITDLYLIEMTISESAPTTQSTVFGVQLMNVLPSVECISPKEELEGMETNAYVLGFDDHMFDSEVFQRPFQYLKCLELDKKTIPVFNRFHRSGDKQSCLQILMRHCCVEDPSWAELKNFVYFLNTQLEDFEKSSFCSAALASDLPGFSKFVLRFLIQMSKDFSTRSLMMTKNETEVTDPGALHGNQSNDQYNEEIDVIDLSQYQIRRRWESSAHPYLFFNPDHHTLTFIGFNIDKQTRNLVDHQTNRILERNIMTPVLWNALVANRVPLQENFDDLKRGEKIERLCRVIGNEFPHDPDVTYELTTDNVKKMMAIYMRFRCNIPVIVMGETGCGKTRLIKFLCALQSPPGVSMTNMVIMKVHGGTTKKHIISRVVDAERIAKENCERHGNHIITVLFFDEANTTEAIGCIKEIMCDGTIDGRSINLNSNLKLVAACNPYRKHPDEMIARLEQAGLGYHVNVEETKDKLGRIPMRHLVYRVEPLPQSMIPLVWDFGQLDSTVERLYILQMLTRYIHIGKIPRTIQNAREVLANILTASQNYMRGLKDECSFVSLRDVERTLSVFGWFYHQDNIFEKMDQLTNSEILDSDIESDDDDEEETVYVGGEWATKAIEKTTRAIILALGVCYQASLKDRKKYRQYIAKYFTHPLYLQNGPEQIQNEITRCQRVFLENVNLNEKVAKNLALRENFFMMVVCVQLRIPLFLVGKPGSSKSLSKSILDHNMQGRESHSDLFKTLKQVQIISFQCSPLATAEGIMKTFQQASRLQENKDLERFASVVVLDEVGLAEDSPKMPLKALHPLLEDGCLDNDEFEEHKKVAFIGISNWALDPAKMNRGILVQREVPDEKELIETAKGICSSDEDLYSKLEDIIPNLAKGYLHVFRKAISTSELFGPSSIDQLKAREFFGLRDFYSLIKMISGIVSLTNDFPTPSEIAYAIRRNFGGLQGLDPVQEFAEYVPEMEGYQNDEDENASGFALLRECLEQKNDDRESRYVLLLTENYSTLNLLEQLLTNNEDTQILFGSSFPKDQEYIEICRNINRIKVFMETGKTVVLLNLENLYESLYDALNQYYMESGTDRFIDLGLGTHRVKCKVDRNFRLIVVAEKRVVYKEFPIPLINRLEKHFLTMEGCLTPIQLQLLEDLNKWVQEFSTYSGKTISPAEIFLGYNKDSCPGVILSAWEISAEKRNAAAEDVTFMENVLQTAKDILLWSCTPDAILRLLSTTLSPNQTEYTQRYFEHQCHDDLIGFLKHRKNSESLKGRFFQVTTHSKLLSEEDKEDIENNIPELREKIAMFSLQAFGTEQQFSRQIRKAAGKGFECLFIQCDTGEENVNLVACARHSVLREISMAENICVIFIVHLSRVCKVYFNGFQTGVWKSVHIDDLRKSQLPAVSKLLTKTLPKLLEESLNTDASEDRETDHLDIRKLLLDSLHPALASISEEVDSEQSSLDRIRIVFNILEKEETLTNGQFGYGVVKLLSDILIKKEEENSPLNALSIGHKASKLQNINKCGTLRSSCCKVIERTVTPVLANILSFLDTNSNMGILDRALEESWEHATWMKLLYVIEPEHVTIYAAPEVKCTGQNSEMKGKFPFSWILFENIEKILKSCSENIIGKSAEDLMLQTPFAVVINKAIEGRDTLQAMQFYMSDFVNMKCNVTSTKQEQLICEYIVTNMNASYAQPDLLSSQLICSHRVFSELKEAIQIFIDIAALEEEDDDTRKLFESVQARCEMLDVESVKYLIQKLDPSDALETLNGQREWLRMLQRYKPYIAKVLRPMSCINSPDNPKERSLIPLRSSWSKIVALKLYIENVAGDDNKEKLVTQGCKFLWRFLGDNADFKKVETVEKFEKFLKSSNKKAMKDFLEKFGKCNHCQKLFESSPPLILPCGHMICRENCQMLIDYGNDGGKCPECMLEFSEDEFKLQTHEPEKDQLKMFWDYQKKCNRFYMQVVAQLCFENSTAPTEEVCEKLLQLVIFRKKIPELDMTLIRTRQMGIFESIVDASPVFRSFLLQLMIRSNKDAVLQIFLEATSGTLNDESEMHIRNLYLLVIQCIEDLLLEELAVKEFSFETENELEFARNLIQQATKQFQEEQATINKIKSIARARFGLQLTAKYLHYRLSAQQDLTDFQTSLCDDLFQCAASLCDLPIDHIRLYLLKYVCRHYGLELYRDIQSSTESWVIPQESAASLTNDGQENICPDYCLILGEQYRHIKEQIRDFLVTTDKSKKIKVNDRSLSGQVLFLLSLCKAMKSLELFEADYDEKEQIKAKMKKALGKQKVQFVKENLDMVIDNSFGQECHQFEFSFWRSMQDEGIIFLIFHLMYVLKAQGKKGLLKPLDNLARDPASMKNGFLPTMPEEGLTNEIKIELQKMEELANRHHHKFTWYRCPNGHLYGVGDCGNPTQKSQCYECHAEIGSEIEGQIPNSTKYSGDDHSRPGHILGSPGERSLDAVSERKLSPIANALLRLLTHIAMFIGANDFIEEITALIRPQIPNAQVPEFLWEHILVDISTLRKAFDQSLDGLFMFLHVVIHSLLENPLTEYGPPFQDISSHIWETKDGRRLWENEFSKHCFSSVLQSRNAFFNTCEEILSSDSGIESDPTLRRVFNLDQPTDDPFVLESPESCGSLWNHRLKVSFEHFVQEFHIMRERQDPFDNTYLVLDTFLRQDSILRYLRCIPFIVSMQTALKHRYGKKITKEEANSITIKECILQCKNEVFSERIEKGVSSLCELWRCFRKFYETDDVPDANTNLRTLLERDIDIDVDCLSLLIPDSQGLGLTVGLVVRFMVGKQNDFIKQFEELMQTRSTKLRDLRFEDLTPNELISYHHESDLLPIIISNCNYTYSKNDCATLEYDFDSIQAAITDQIIQGKPIINVDVLQSHKISVYRADASITEKLTALSRRIPQVQINSVKRRKIISEFSDLPEIYEGLERLDTVMNFLLSVKCSGEELLSTFMTEVLQMPLFPNQEVCASCKVHHVQSLWFTMIFEKTKKLSDSEKDGFESMTENILEPLTEQIHSELRWYLSDLSSEKLNVLLQQLLEFIIFTLDQGRGDSVSYTYSLKESLLIHLETPLYADADIKPLTLEDVNHLPENVLSSHAVHFWKMICHTLYNREQ</sequence>
<dbReference type="PANTHER" id="PTHR22605">
    <property type="entry name" value="RZ-TYPE DOMAIN-CONTAINING PROTEIN"/>
    <property type="match status" value="1"/>
</dbReference>
<keyword evidence="8" id="KW-0175">Coiled coil</keyword>
<gene>
    <name evidence="13" type="primary">LOC111103955</name>
</gene>
<organism evidence="12 13">
    <name type="scientific">Crassostrea virginica</name>
    <name type="common">Eastern oyster</name>
    <dbReference type="NCBI Taxonomy" id="6565"/>
    <lineage>
        <taxon>Eukaryota</taxon>
        <taxon>Metazoa</taxon>
        <taxon>Spiralia</taxon>
        <taxon>Lophotrochozoa</taxon>
        <taxon>Mollusca</taxon>
        <taxon>Bivalvia</taxon>
        <taxon>Autobranchia</taxon>
        <taxon>Pteriomorphia</taxon>
        <taxon>Ostreida</taxon>
        <taxon>Ostreoidea</taxon>
        <taxon>Ostreidae</taxon>
        <taxon>Crassostrea</taxon>
    </lineage>
</organism>
<feature type="compositionally biased region" description="Polar residues" evidence="9">
    <location>
        <begin position="771"/>
        <end position="780"/>
    </location>
</feature>
<dbReference type="FunFam" id="3.40.50.300:FF:000491">
    <property type="entry name" value="E3 ubiquitin-protein ligase RNF213"/>
    <property type="match status" value="1"/>
</dbReference>
<dbReference type="InterPro" id="IPR031248">
    <property type="entry name" value="RNF213"/>
</dbReference>
<dbReference type="PROSITE" id="PS51981">
    <property type="entry name" value="ZF_RZ"/>
    <property type="match status" value="1"/>
</dbReference>
<evidence type="ECO:0000259" key="11">
    <source>
        <dbReference type="PROSITE" id="PS51981"/>
    </source>
</evidence>
<name>A0A8B8ARP7_CRAVI</name>
<feature type="coiled-coil region" evidence="8">
    <location>
        <begin position="2389"/>
        <end position="2416"/>
    </location>
</feature>
<dbReference type="SUPFAM" id="SSF57850">
    <property type="entry name" value="RING/U-box"/>
    <property type="match status" value="1"/>
</dbReference>
<keyword evidence="2" id="KW-0963">Cytoplasm</keyword>
<feature type="domain" description="RZ-type" evidence="11">
    <location>
        <begin position="3476"/>
        <end position="3552"/>
    </location>
</feature>
<dbReference type="GO" id="GO:0002376">
    <property type="term" value="P:immune system process"/>
    <property type="evidence" value="ECO:0007669"/>
    <property type="project" value="UniProtKB-KW"/>
</dbReference>
<keyword evidence="4 7" id="KW-0863">Zinc-finger</keyword>
<evidence type="ECO:0000256" key="9">
    <source>
        <dbReference type="SAM" id="MobiDB-lite"/>
    </source>
</evidence>
<dbReference type="Gene3D" id="3.30.40.10">
    <property type="entry name" value="Zinc/RING finger domain, C3HC4 (zinc finger)"/>
    <property type="match status" value="1"/>
</dbReference>
<feature type="coiled-coil region" evidence="8">
    <location>
        <begin position="3184"/>
        <end position="3211"/>
    </location>
</feature>
<keyword evidence="6" id="KW-0391">Immunity</keyword>
<dbReference type="InterPro" id="IPR027417">
    <property type="entry name" value="P-loop_NTPase"/>
</dbReference>
<evidence type="ECO:0000313" key="12">
    <source>
        <dbReference type="Proteomes" id="UP000694844"/>
    </source>
</evidence>
<dbReference type="KEGG" id="cvn:111103955"/>
<evidence type="ECO:0000256" key="5">
    <source>
        <dbReference type="ARBA" id="ARBA00022833"/>
    </source>
</evidence>
<protein>
    <submittedName>
        <fullName evidence="13">E3 ubiquitin-protein ligase rnf213-alpha-like</fullName>
    </submittedName>
</protein>
<proteinExistence type="predicted"/>
<dbReference type="Gene3D" id="3.40.50.300">
    <property type="entry name" value="P-loop containing nucleotide triphosphate hydrolases"/>
    <property type="match status" value="2"/>
</dbReference>
<accession>A0A8B8ARP7</accession>
<dbReference type="GO" id="GO:0016887">
    <property type="term" value="F:ATP hydrolysis activity"/>
    <property type="evidence" value="ECO:0007669"/>
    <property type="project" value="InterPro"/>
</dbReference>
<feature type="domain" description="RING-type" evidence="10">
    <location>
        <begin position="2987"/>
        <end position="3029"/>
    </location>
</feature>
<comment type="subcellular location">
    <subcellularLocation>
        <location evidence="1">Cytoplasm</location>
    </subcellularLocation>
</comment>
<evidence type="ECO:0000313" key="13">
    <source>
        <dbReference type="RefSeq" id="XP_022293318.1"/>
    </source>
</evidence>
<feature type="region of interest" description="Disordered" evidence="9">
    <location>
        <begin position="3539"/>
        <end position="3561"/>
    </location>
</feature>
<keyword evidence="5" id="KW-0862">Zinc</keyword>
<dbReference type="Pfam" id="PF20173">
    <property type="entry name" value="ZnF_RZ-type"/>
    <property type="match status" value="1"/>
</dbReference>
<evidence type="ECO:0000256" key="1">
    <source>
        <dbReference type="ARBA" id="ARBA00004496"/>
    </source>
</evidence>
<dbReference type="GO" id="GO:0005737">
    <property type="term" value="C:cytoplasm"/>
    <property type="evidence" value="ECO:0007669"/>
    <property type="project" value="UniProtKB-SubCell"/>
</dbReference>
<dbReference type="OrthoDB" id="2423195at2759"/>
<keyword evidence="12" id="KW-1185">Reference proteome</keyword>
<dbReference type="SUPFAM" id="SSF52540">
    <property type="entry name" value="P-loop containing nucleoside triphosphate hydrolases"/>
    <property type="match status" value="2"/>
</dbReference>
<evidence type="ECO:0000256" key="2">
    <source>
        <dbReference type="ARBA" id="ARBA00022490"/>
    </source>
</evidence>
<feature type="region of interest" description="Disordered" evidence="9">
    <location>
        <begin position="761"/>
        <end position="780"/>
    </location>
</feature>
<dbReference type="GO" id="GO:0008270">
    <property type="term" value="F:zinc ion binding"/>
    <property type="evidence" value="ECO:0007669"/>
    <property type="project" value="UniProtKB-KW"/>
</dbReference>
<evidence type="ECO:0000256" key="4">
    <source>
        <dbReference type="ARBA" id="ARBA00022771"/>
    </source>
</evidence>
<dbReference type="GeneID" id="111103955"/>
<keyword evidence="3" id="KW-0479">Metal-binding</keyword>
<dbReference type="InterPro" id="IPR003593">
    <property type="entry name" value="AAA+_ATPase"/>
</dbReference>
<evidence type="ECO:0000256" key="7">
    <source>
        <dbReference type="PROSITE-ProRule" id="PRU00175"/>
    </source>
</evidence>
<dbReference type="InterPro" id="IPR001841">
    <property type="entry name" value="Znf_RING"/>
</dbReference>
<evidence type="ECO:0000256" key="6">
    <source>
        <dbReference type="ARBA" id="ARBA00022859"/>
    </source>
</evidence>
<dbReference type="InterPro" id="IPR046439">
    <property type="entry name" value="ZF_RZ_dom"/>
</dbReference>
<evidence type="ECO:0000256" key="8">
    <source>
        <dbReference type="SAM" id="Coils"/>
    </source>
</evidence>
<evidence type="ECO:0000259" key="10">
    <source>
        <dbReference type="PROSITE" id="PS50089"/>
    </source>
</evidence>
<evidence type="ECO:0000256" key="3">
    <source>
        <dbReference type="ARBA" id="ARBA00022723"/>
    </source>
</evidence>
<dbReference type="Proteomes" id="UP000694844">
    <property type="component" value="Chromosome 7"/>
</dbReference>
<dbReference type="InterPro" id="IPR013083">
    <property type="entry name" value="Znf_RING/FYVE/PHD"/>
</dbReference>
<dbReference type="SMART" id="SM00382">
    <property type="entry name" value="AAA"/>
    <property type="match status" value="2"/>
</dbReference>
<reference evidence="13" key="1">
    <citation type="submission" date="2025-08" db="UniProtKB">
        <authorList>
            <consortium name="RefSeq"/>
        </authorList>
    </citation>
    <scope>IDENTIFICATION</scope>
    <source>
        <tissue evidence="13">Whole sample</tissue>
    </source>
</reference>
<dbReference type="PANTHER" id="PTHR22605:SF16">
    <property type="entry name" value="E3 UBIQUITIN-PROTEIN LIGASE RNF213"/>
    <property type="match status" value="1"/>
</dbReference>
<dbReference type="RefSeq" id="XP_022293318.1">
    <property type="nucleotide sequence ID" value="XM_022437610.1"/>
</dbReference>